<name>A0ABQ9XUL8_9EUKA</name>
<comment type="caution">
    <text evidence="2">The sequence shown here is derived from an EMBL/GenBank/DDBJ whole genome shotgun (WGS) entry which is preliminary data.</text>
</comment>
<proteinExistence type="predicted"/>
<evidence type="ECO:0000313" key="2">
    <source>
        <dbReference type="EMBL" id="KAK2955176.1"/>
    </source>
</evidence>
<evidence type="ECO:0000256" key="1">
    <source>
        <dbReference type="SAM" id="MobiDB-lite"/>
    </source>
</evidence>
<dbReference type="Proteomes" id="UP001281761">
    <property type="component" value="Unassembled WGS sequence"/>
</dbReference>
<gene>
    <name evidence="2" type="ORF">BLNAU_9905</name>
</gene>
<accession>A0ABQ9XUL8</accession>
<protein>
    <submittedName>
        <fullName evidence="2">Uncharacterized protein</fullName>
    </submittedName>
</protein>
<dbReference type="EMBL" id="JARBJD010000070">
    <property type="protein sequence ID" value="KAK2955176.1"/>
    <property type="molecule type" value="Genomic_DNA"/>
</dbReference>
<reference evidence="2 3" key="1">
    <citation type="journal article" date="2022" name="bioRxiv">
        <title>Genomics of Preaxostyla Flagellates Illuminates Evolutionary Transitions and the Path Towards Mitochondrial Loss.</title>
        <authorList>
            <person name="Novak L.V.F."/>
            <person name="Treitli S.C."/>
            <person name="Pyrih J."/>
            <person name="Halakuc P."/>
            <person name="Pipaliya S.V."/>
            <person name="Vacek V."/>
            <person name="Brzon O."/>
            <person name="Soukal P."/>
            <person name="Eme L."/>
            <person name="Dacks J.B."/>
            <person name="Karnkowska A."/>
            <person name="Elias M."/>
            <person name="Hampl V."/>
        </authorList>
    </citation>
    <scope>NUCLEOTIDE SEQUENCE [LARGE SCALE GENOMIC DNA]</scope>
    <source>
        <strain evidence="2">NAU3</strain>
        <tissue evidence="2">Gut</tissue>
    </source>
</reference>
<feature type="region of interest" description="Disordered" evidence="1">
    <location>
        <begin position="292"/>
        <end position="313"/>
    </location>
</feature>
<organism evidence="2 3">
    <name type="scientific">Blattamonas nauphoetae</name>
    <dbReference type="NCBI Taxonomy" id="2049346"/>
    <lineage>
        <taxon>Eukaryota</taxon>
        <taxon>Metamonada</taxon>
        <taxon>Preaxostyla</taxon>
        <taxon>Oxymonadida</taxon>
        <taxon>Blattamonas</taxon>
    </lineage>
</organism>
<sequence length="569" mass="64887">MKPKAFSSILKKLAKIQAKVSSRQDVPARYQNKLLSLFGALANQLPSTNETIARFTELIEILSFFVSRCPFEIQHKITLIWIDLSVAKETHILLSNTSFSQLVFSSILPNLSDNTTTVNYSFVLTRLSDALGRRIVDYGSGYQSQKSFDKCVDEQDTPVSTIFSSPALVKHMCLSSSSAQLYTYLDFLPSLFQKICQCSLFFPRLNHFLAESTLTHHIVRLPSETFDQAATHAMGRKYPSAKRRPQPVIPVTKQTSTSGQVSIHTIVLPFDIRSQRNVSEQSIRAKCLPTEHHTHTKSKSLRMTGVPIKGSPRMKRKAMRGSQISSQNLKVQNDTACASKVKHGNIHTLRQQESIATRQILSTPRLRNLSFVADESSMYYILMILQRCTWLTNNRFPFVNNAVSQIKIEPVRDVVLHEVLIPMEPFLVKICRNRRLLSRVDQCGHTLQLLLNVFQESGFYQPTLDFTCSSRIPMIYESLLTNLGHEPTNEDMHLNMDNMIFQWKSCGTDAKHRGRIMLKTLEQEGFRNGVEQTLFYLSSSLSGLYMRKHSFEIMNFMGMNGLHTWDDDM</sequence>
<evidence type="ECO:0000313" key="3">
    <source>
        <dbReference type="Proteomes" id="UP001281761"/>
    </source>
</evidence>
<keyword evidence="3" id="KW-1185">Reference proteome</keyword>